<organism evidence="1 2">
    <name type="scientific">Acanthopleuribacter pedis</name>
    <dbReference type="NCBI Taxonomy" id="442870"/>
    <lineage>
        <taxon>Bacteria</taxon>
        <taxon>Pseudomonadati</taxon>
        <taxon>Acidobacteriota</taxon>
        <taxon>Holophagae</taxon>
        <taxon>Acanthopleuribacterales</taxon>
        <taxon>Acanthopleuribacteraceae</taxon>
        <taxon>Acanthopleuribacter</taxon>
    </lineage>
</organism>
<gene>
    <name evidence="1" type="ORF">J3U88_31575</name>
</gene>
<keyword evidence="2" id="KW-1185">Reference proteome</keyword>
<proteinExistence type="predicted"/>
<dbReference type="RefSeq" id="WP_207863020.1">
    <property type="nucleotide sequence ID" value="NZ_JAFREP010000048.1"/>
</dbReference>
<reference evidence="1" key="1">
    <citation type="submission" date="2021-03" db="EMBL/GenBank/DDBJ databases">
        <authorList>
            <person name="Wang G."/>
        </authorList>
    </citation>
    <scope>NUCLEOTIDE SEQUENCE</scope>
    <source>
        <strain evidence="1">KCTC 12899</strain>
    </source>
</reference>
<name>A0A8J7QSA3_9BACT</name>
<sequence length="225" mass="25809">MERQDYHIPPAEYLCVVAPRTPLALYLEEARKLLLHYPGILELIRADLDAQLKLILKEDKDDFRQQVVESTAVNAHAAWSKDSALISGFIERIWRPGQKLNQVGVGNMAVSGIEERLSDLKKLDFEISNARGRNGAKEHRRALYQEVIDLAEYTSQDMSEELKRIKKEAGRKSIKSSLLAKLERLIQWLKKLVNLGQMVRCGLDRVRAEITEKILAFNFLRACRL</sequence>
<dbReference type="Proteomes" id="UP000664417">
    <property type="component" value="Unassembled WGS sequence"/>
</dbReference>
<protein>
    <submittedName>
        <fullName evidence="1">Uncharacterized protein</fullName>
    </submittedName>
</protein>
<evidence type="ECO:0000313" key="2">
    <source>
        <dbReference type="Proteomes" id="UP000664417"/>
    </source>
</evidence>
<comment type="caution">
    <text evidence="1">The sequence shown here is derived from an EMBL/GenBank/DDBJ whole genome shotgun (WGS) entry which is preliminary data.</text>
</comment>
<dbReference type="AlphaFoldDB" id="A0A8J7QSA3"/>
<accession>A0A8J7QSA3</accession>
<evidence type="ECO:0000313" key="1">
    <source>
        <dbReference type="EMBL" id="MBO1323048.1"/>
    </source>
</evidence>
<dbReference type="EMBL" id="JAFREP010000048">
    <property type="protein sequence ID" value="MBO1323048.1"/>
    <property type="molecule type" value="Genomic_DNA"/>
</dbReference>